<evidence type="ECO:0000313" key="4">
    <source>
        <dbReference type="Proteomes" id="UP000032604"/>
    </source>
</evidence>
<gene>
    <name evidence="3" type="ORF">DZF93_03565</name>
    <name evidence="2" type="ORF">VO01_00980</name>
</gene>
<dbReference type="Proteomes" id="UP000032604">
    <property type="component" value="Chromosome"/>
</dbReference>
<dbReference type="EMBL" id="QWEA01000073">
    <property type="protein sequence ID" value="RIJ44249.1"/>
    <property type="molecule type" value="Genomic_DNA"/>
</dbReference>
<feature type="compositionally biased region" description="Basic and acidic residues" evidence="1">
    <location>
        <begin position="64"/>
        <end position="74"/>
    </location>
</feature>
<accession>A0A0D5CE70</accession>
<name>A0A0D5CE70_9MICO</name>
<reference evidence="2 4" key="1">
    <citation type="journal article" date="2015" name="Genome Announc.">
        <title>Complete Genome Sequence of Clavibacter michiganensis subsp. insidiosus R1-1 Using PacBio Single-Molecule Real-Time Technology.</title>
        <authorList>
            <person name="Lu Y."/>
            <person name="Samac D.A."/>
            <person name="Glazebrook J."/>
            <person name="Ishimaru C.A."/>
        </authorList>
    </citation>
    <scope>NUCLEOTIDE SEQUENCE [LARGE SCALE GENOMIC DNA]</scope>
    <source>
        <strain evidence="2 4">R1-1</strain>
    </source>
</reference>
<dbReference type="KEGG" id="cmh:VO01_00980"/>
<dbReference type="PATRIC" id="fig|33014.5.peg.215"/>
<reference evidence="3 5" key="2">
    <citation type="submission" date="2018-08" db="EMBL/GenBank/DDBJ databases">
        <title>Genome Sequence of Clavibacter michiganensis Subspecies type strains, and the Atypical Peach-Colored Strains Isolated from Tomato.</title>
        <authorList>
            <person name="Osdaghi E."/>
            <person name="Portier P."/>
            <person name="Briand M."/>
            <person name="Jacques M.-A."/>
        </authorList>
    </citation>
    <scope>NUCLEOTIDE SEQUENCE [LARGE SCALE GENOMIC DNA]</scope>
    <source>
        <strain evidence="3 5">CFBP 6488</strain>
    </source>
</reference>
<feature type="region of interest" description="Disordered" evidence="1">
    <location>
        <begin position="33"/>
        <end position="74"/>
    </location>
</feature>
<protein>
    <submittedName>
        <fullName evidence="2">Uncharacterized protein</fullName>
    </submittedName>
</protein>
<dbReference type="EMBL" id="CP011043">
    <property type="protein sequence ID" value="AJW77906.1"/>
    <property type="molecule type" value="Genomic_DNA"/>
</dbReference>
<dbReference type="Proteomes" id="UP000266634">
    <property type="component" value="Unassembled WGS sequence"/>
</dbReference>
<dbReference type="OrthoDB" id="5069517at2"/>
<proteinExistence type="predicted"/>
<evidence type="ECO:0000313" key="3">
    <source>
        <dbReference type="EMBL" id="RIJ44249.1"/>
    </source>
</evidence>
<dbReference type="RefSeq" id="WP_045526230.1">
    <property type="nucleotide sequence ID" value="NZ_CP011043.1"/>
</dbReference>
<sequence>MTAHPHLGVPAISGAVIAGFLALTGCTGAPAETDPAPVVPTPTAAAGPEASPSDAQRFASLDDSVSRQHASWEHAGDFSGTSAALEEVSREGTLTAGIAPGSAGTIDVTLPAPRDPGADTVVMTADCTGTETYWIRVVQENPNLVGATCGTDGRGVIGVPLDDPTAATELEVTVPEGSRIWLATYYAAG</sequence>
<evidence type="ECO:0000256" key="1">
    <source>
        <dbReference type="SAM" id="MobiDB-lite"/>
    </source>
</evidence>
<dbReference type="HOGENOM" id="CLU_1632453_0_0_11"/>
<feature type="compositionally biased region" description="Low complexity" evidence="1">
    <location>
        <begin position="33"/>
        <end position="53"/>
    </location>
</feature>
<evidence type="ECO:0000313" key="2">
    <source>
        <dbReference type="EMBL" id="AJW77906.1"/>
    </source>
</evidence>
<evidence type="ECO:0000313" key="5">
    <source>
        <dbReference type="Proteomes" id="UP000266634"/>
    </source>
</evidence>
<dbReference type="AlphaFoldDB" id="A0A0D5CE70"/>
<organism evidence="2 4">
    <name type="scientific">Clavibacter michiganensis subsp. insidiosus</name>
    <dbReference type="NCBI Taxonomy" id="33014"/>
    <lineage>
        <taxon>Bacteria</taxon>
        <taxon>Bacillati</taxon>
        <taxon>Actinomycetota</taxon>
        <taxon>Actinomycetes</taxon>
        <taxon>Micrococcales</taxon>
        <taxon>Microbacteriaceae</taxon>
        <taxon>Clavibacter</taxon>
    </lineage>
</organism>